<evidence type="ECO:0000313" key="2">
    <source>
        <dbReference type="Proteomes" id="UP001152622"/>
    </source>
</evidence>
<dbReference type="Proteomes" id="UP001152622">
    <property type="component" value="Chromosome 12"/>
</dbReference>
<dbReference type="EMBL" id="JAINUF010000012">
    <property type="protein sequence ID" value="KAJ8345383.1"/>
    <property type="molecule type" value="Genomic_DNA"/>
</dbReference>
<dbReference type="AlphaFoldDB" id="A0A9Q1EUR6"/>
<organism evidence="1 2">
    <name type="scientific">Synaphobranchus kaupii</name>
    <name type="common">Kaup's arrowtooth eel</name>
    <dbReference type="NCBI Taxonomy" id="118154"/>
    <lineage>
        <taxon>Eukaryota</taxon>
        <taxon>Metazoa</taxon>
        <taxon>Chordata</taxon>
        <taxon>Craniata</taxon>
        <taxon>Vertebrata</taxon>
        <taxon>Euteleostomi</taxon>
        <taxon>Actinopterygii</taxon>
        <taxon>Neopterygii</taxon>
        <taxon>Teleostei</taxon>
        <taxon>Anguilliformes</taxon>
        <taxon>Synaphobranchidae</taxon>
        <taxon>Synaphobranchus</taxon>
    </lineage>
</organism>
<proteinExistence type="predicted"/>
<evidence type="ECO:0000313" key="1">
    <source>
        <dbReference type="EMBL" id="KAJ8345383.1"/>
    </source>
</evidence>
<comment type="caution">
    <text evidence="1">The sequence shown here is derived from an EMBL/GenBank/DDBJ whole genome shotgun (WGS) entry which is preliminary data.</text>
</comment>
<accession>A0A9Q1EUR6</accession>
<protein>
    <submittedName>
        <fullName evidence="1">Uncharacterized protein</fullName>
    </submittedName>
</protein>
<keyword evidence="2" id="KW-1185">Reference proteome</keyword>
<reference evidence="1" key="1">
    <citation type="journal article" date="2023" name="Science">
        <title>Genome structures resolve the early diversification of teleost fishes.</title>
        <authorList>
            <person name="Parey E."/>
            <person name="Louis A."/>
            <person name="Montfort J."/>
            <person name="Bouchez O."/>
            <person name="Roques C."/>
            <person name="Iampietro C."/>
            <person name="Lluch J."/>
            <person name="Castinel A."/>
            <person name="Donnadieu C."/>
            <person name="Desvignes T."/>
            <person name="Floi Bucao C."/>
            <person name="Jouanno E."/>
            <person name="Wen M."/>
            <person name="Mejri S."/>
            <person name="Dirks R."/>
            <person name="Jansen H."/>
            <person name="Henkel C."/>
            <person name="Chen W.J."/>
            <person name="Zahm M."/>
            <person name="Cabau C."/>
            <person name="Klopp C."/>
            <person name="Thompson A.W."/>
            <person name="Robinson-Rechavi M."/>
            <person name="Braasch I."/>
            <person name="Lecointre G."/>
            <person name="Bobe J."/>
            <person name="Postlethwait J.H."/>
            <person name="Berthelot C."/>
            <person name="Roest Crollius H."/>
            <person name="Guiguen Y."/>
        </authorList>
    </citation>
    <scope>NUCLEOTIDE SEQUENCE</scope>
    <source>
        <strain evidence="1">WJC10195</strain>
    </source>
</reference>
<gene>
    <name evidence="1" type="ORF">SKAU_G00295760</name>
</gene>
<name>A0A9Q1EUR6_SYNKA</name>
<sequence>MPWSALSPRPHPSWTRTTHPPCAYTSTHRKCRDVVHPRTGFIRWLWLMGVVVQEPARLAHPASFSAGPRHP</sequence>